<dbReference type="SUPFAM" id="SSF56112">
    <property type="entry name" value="Protein kinase-like (PK-like)"/>
    <property type="match status" value="1"/>
</dbReference>
<keyword evidence="4 9" id="KW-0547">Nucleotide-binding</keyword>
<organism evidence="13 14">
    <name type="scientific">Aduncisulcus paluster</name>
    <dbReference type="NCBI Taxonomy" id="2918883"/>
    <lineage>
        <taxon>Eukaryota</taxon>
        <taxon>Metamonada</taxon>
        <taxon>Carpediemonas-like organisms</taxon>
        <taxon>Aduncisulcus</taxon>
    </lineage>
</organism>
<evidence type="ECO:0000313" key="14">
    <source>
        <dbReference type="Proteomes" id="UP001057375"/>
    </source>
</evidence>
<keyword evidence="3" id="KW-0808">Transferase</keyword>
<dbReference type="Proteomes" id="UP001057375">
    <property type="component" value="Unassembled WGS sequence"/>
</dbReference>
<feature type="region of interest" description="Disordered" evidence="11">
    <location>
        <begin position="457"/>
        <end position="488"/>
    </location>
</feature>
<feature type="compositionally biased region" description="Basic and acidic residues" evidence="11">
    <location>
        <begin position="457"/>
        <end position="478"/>
    </location>
</feature>
<accession>A0ABQ5KWU5</accession>
<evidence type="ECO:0000256" key="10">
    <source>
        <dbReference type="SAM" id="Coils"/>
    </source>
</evidence>
<keyword evidence="2" id="KW-0723">Serine/threonine-protein kinase</keyword>
<evidence type="ECO:0000256" key="7">
    <source>
        <dbReference type="ARBA" id="ARBA00047899"/>
    </source>
</evidence>
<evidence type="ECO:0000256" key="6">
    <source>
        <dbReference type="ARBA" id="ARBA00022840"/>
    </source>
</evidence>
<dbReference type="EMBL" id="BQXS01011149">
    <property type="protein sequence ID" value="GKT36133.1"/>
    <property type="molecule type" value="Genomic_DNA"/>
</dbReference>
<evidence type="ECO:0000256" key="1">
    <source>
        <dbReference type="ARBA" id="ARBA00012513"/>
    </source>
</evidence>
<evidence type="ECO:0000256" key="9">
    <source>
        <dbReference type="PROSITE-ProRule" id="PRU10141"/>
    </source>
</evidence>
<keyword evidence="5" id="KW-0418">Kinase</keyword>
<proteinExistence type="predicted"/>
<evidence type="ECO:0000259" key="12">
    <source>
        <dbReference type="PROSITE" id="PS50011"/>
    </source>
</evidence>
<feature type="coiled-coil region" evidence="10">
    <location>
        <begin position="401"/>
        <end position="430"/>
    </location>
</feature>
<gene>
    <name evidence="13" type="ORF">ADUPG1_009155</name>
</gene>
<evidence type="ECO:0000256" key="3">
    <source>
        <dbReference type="ARBA" id="ARBA00022679"/>
    </source>
</evidence>
<name>A0ABQ5KWU5_9EUKA</name>
<evidence type="ECO:0000256" key="2">
    <source>
        <dbReference type="ARBA" id="ARBA00022527"/>
    </source>
</evidence>
<sequence>MGVSSSSIQPISPTYDLGIPTEDKLEREFLPPPKLKVKIDSLANFISLGDSIPSIIDGQRTKVNVDIASGKFASAEKISTMVQFFYGHYPTLSFFSCYLPFDSPLCLGGIFLKVRSPDQPHILRITFSGIEHQEITTRTYSVDQSPTGFKWFYLPVDLPNVYSCHFECVRAWNGNLWCVLHGLYFWDVEYSIPPISPALHIAHGKRGSASISHDDQYVMNLKMIADGSDGDFSGGDKAITKLLSGLGGLFFHSLALRSQPNTIEGLELCFDSSAELPQNLTISLFSQSSSISRQFCFPRSNGGNWYFLPILFLDVVMIRFECTRSWDGDDRCWLEGIRILKAGGTRHSAMQREKHITVKGAAFRTAKKKEQKLKIDEPSSAPLPPSNRMRVFHKSTIPSSSDKTDDELSKMRARIEAEMEEKMEKRLQEKFLEKQIEWEKKIEQELKIRKDISLDKKDPDSEKTSLIKGSRDESEISRHSPRHKNPGYILTSPSGIEPLCIIGLGGFGEVTLVRIDGIAQLCILKRMIRIGDKKVIHDCKREFKFQQKLFMDPKCFNRIPRPMYILNLLDEDTHVGVYGFIMEYCAGGSVSSFARSWGLLPREDPPKSVSELEEESSSVSEWSDKARLSANCMDYDPLRIAALCVGCVECLDDVFMANSSIIHRDVKPDNFLVRIDEYGGSIVLGDLGLIMLQDCVSSSTGSISFSVLEKDVSLKGKSGRPFACGTFVYNSYESLSHGIYSQSSDAFALGLTIYSLFTAKVPFFGHPLLRGIVKSSEFLSKLLYLHDHGLVPKLQHSQLFQQIPLLDDGKFKDVYNGLLEIFDGLTKKNPTNRMSVHSAREICSNFVHLLPKIGEGWICPSIDTIISKQREIFGECSPFGVKNGEEGNEVIRHSIDELDVSKGAWDSISE</sequence>
<protein>
    <recommendedName>
        <fullName evidence="1">non-specific serine/threonine protein kinase</fullName>
        <ecNumber evidence="1">2.7.11.1</ecNumber>
    </recommendedName>
</protein>
<dbReference type="EC" id="2.7.11.1" evidence="1"/>
<evidence type="ECO:0000256" key="5">
    <source>
        <dbReference type="ARBA" id="ARBA00022777"/>
    </source>
</evidence>
<evidence type="ECO:0000256" key="8">
    <source>
        <dbReference type="ARBA" id="ARBA00048679"/>
    </source>
</evidence>
<comment type="caution">
    <text evidence="13">The sequence shown here is derived from an EMBL/GenBank/DDBJ whole genome shotgun (WGS) entry which is preliminary data.</text>
</comment>
<evidence type="ECO:0000256" key="4">
    <source>
        <dbReference type="ARBA" id="ARBA00022741"/>
    </source>
</evidence>
<evidence type="ECO:0000256" key="11">
    <source>
        <dbReference type="SAM" id="MobiDB-lite"/>
    </source>
</evidence>
<keyword evidence="10" id="KW-0175">Coiled coil</keyword>
<dbReference type="InterPro" id="IPR011009">
    <property type="entry name" value="Kinase-like_dom_sf"/>
</dbReference>
<evidence type="ECO:0000313" key="13">
    <source>
        <dbReference type="EMBL" id="GKT36133.1"/>
    </source>
</evidence>
<keyword evidence="14" id="KW-1185">Reference proteome</keyword>
<dbReference type="PROSITE" id="PS00108">
    <property type="entry name" value="PROTEIN_KINASE_ST"/>
    <property type="match status" value="1"/>
</dbReference>
<dbReference type="PANTHER" id="PTHR24356">
    <property type="entry name" value="SERINE/THREONINE-PROTEIN KINASE"/>
    <property type="match status" value="1"/>
</dbReference>
<dbReference type="Pfam" id="PF00069">
    <property type="entry name" value="Pkinase"/>
    <property type="match status" value="1"/>
</dbReference>
<dbReference type="SMART" id="SM00220">
    <property type="entry name" value="S_TKc"/>
    <property type="match status" value="1"/>
</dbReference>
<reference evidence="13" key="1">
    <citation type="submission" date="2022-03" db="EMBL/GenBank/DDBJ databases">
        <title>Draft genome sequence of Aduncisulcus paluster, a free-living microaerophilic Fornicata.</title>
        <authorList>
            <person name="Yuyama I."/>
            <person name="Kume K."/>
            <person name="Tamura T."/>
            <person name="Inagaki Y."/>
            <person name="Hashimoto T."/>
        </authorList>
    </citation>
    <scope>NUCLEOTIDE SEQUENCE</scope>
    <source>
        <strain evidence="13">NY0171</strain>
    </source>
</reference>
<dbReference type="InterPro" id="IPR008271">
    <property type="entry name" value="Ser/Thr_kinase_AS"/>
</dbReference>
<feature type="binding site" evidence="9">
    <location>
        <position position="525"/>
    </location>
    <ligand>
        <name>ATP</name>
        <dbReference type="ChEBI" id="CHEBI:30616"/>
    </ligand>
</feature>
<dbReference type="InterPro" id="IPR050236">
    <property type="entry name" value="Ser_Thr_kinase_AGC"/>
</dbReference>
<feature type="domain" description="Protein kinase" evidence="12">
    <location>
        <begin position="496"/>
        <end position="847"/>
    </location>
</feature>
<dbReference type="Gene3D" id="1.10.510.10">
    <property type="entry name" value="Transferase(Phosphotransferase) domain 1"/>
    <property type="match status" value="1"/>
</dbReference>
<comment type="catalytic activity">
    <reaction evidence="7">
        <text>L-threonyl-[protein] + ATP = O-phospho-L-threonyl-[protein] + ADP + H(+)</text>
        <dbReference type="Rhea" id="RHEA:46608"/>
        <dbReference type="Rhea" id="RHEA-COMP:11060"/>
        <dbReference type="Rhea" id="RHEA-COMP:11605"/>
        <dbReference type="ChEBI" id="CHEBI:15378"/>
        <dbReference type="ChEBI" id="CHEBI:30013"/>
        <dbReference type="ChEBI" id="CHEBI:30616"/>
        <dbReference type="ChEBI" id="CHEBI:61977"/>
        <dbReference type="ChEBI" id="CHEBI:456216"/>
        <dbReference type="EC" id="2.7.11.1"/>
    </reaction>
</comment>
<dbReference type="PROSITE" id="PS50011">
    <property type="entry name" value="PROTEIN_KINASE_DOM"/>
    <property type="match status" value="1"/>
</dbReference>
<dbReference type="PANTHER" id="PTHR24356:SF1">
    <property type="entry name" value="SERINE_THREONINE-PROTEIN KINASE GREATWALL"/>
    <property type="match status" value="1"/>
</dbReference>
<keyword evidence="6 9" id="KW-0067">ATP-binding</keyword>
<dbReference type="PROSITE" id="PS00107">
    <property type="entry name" value="PROTEIN_KINASE_ATP"/>
    <property type="match status" value="1"/>
</dbReference>
<dbReference type="InterPro" id="IPR017441">
    <property type="entry name" value="Protein_kinase_ATP_BS"/>
</dbReference>
<dbReference type="InterPro" id="IPR000719">
    <property type="entry name" value="Prot_kinase_dom"/>
</dbReference>
<comment type="catalytic activity">
    <reaction evidence="8">
        <text>L-seryl-[protein] + ATP = O-phospho-L-seryl-[protein] + ADP + H(+)</text>
        <dbReference type="Rhea" id="RHEA:17989"/>
        <dbReference type="Rhea" id="RHEA-COMP:9863"/>
        <dbReference type="Rhea" id="RHEA-COMP:11604"/>
        <dbReference type="ChEBI" id="CHEBI:15378"/>
        <dbReference type="ChEBI" id="CHEBI:29999"/>
        <dbReference type="ChEBI" id="CHEBI:30616"/>
        <dbReference type="ChEBI" id="CHEBI:83421"/>
        <dbReference type="ChEBI" id="CHEBI:456216"/>
        <dbReference type="EC" id="2.7.11.1"/>
    </reaction>
</comment>